<evidence type="ECO:0000313" key="5">
    <source>
        <dbReference type="EMBL" id="ORY39638.1"/>
    </source>
</evidence>
<dbReference type="STRING" id="329046.A0A1Y2BY06"/>
<gene>
    <name evidence="5" type="ORF">BCR33DRAFT_720083</name>
</gene>
<feature type="region of interest" description="Disordered" evidence="4">
    <location>
        <begin position="388"/>
        <end position="448"/>
    </location>
</feature>
<keyword evidence="2" id="KW-0378">Hydrolase</keyword>
<evidence type="ECO:0000313" key="6">
    <source>
        <dbReference type="Proteomes" id="UP000193642"/>
    </source>
</evidence>
<dbReference type="InterPro" id="IPR036866">
    <property type="entry name" value="RibonucZ/Hydroxyglut_hydro"/>
</dbReference>
<evidence type="ECO:0000256" key="4">
    <source>
        <dbReference type="SAM" id="MobiDB-lite"/>
    </source>
</evidence>
<dbReference type="Proteomes" id="UP000193642">
    <property type="component" value="Unassembled WGS sequence"/>
</dbReference>
<dbReference type="GO" id="GO:0000723">
    <property type="term" value="P:telomere maintenance"/>
    <property type="evidence" value="ECO:0007669"/>
    <property type="project" value="TreeGrafter"/>
</dbReference>
<dbReference type="GO" id="GO:0036297">
    <property type="term" value="P:interstrand cross-link repair"/>
    <property type="evidence" value="ECO:0007669"/>
    <property type="project" value="TreeGrafter"/>
</dbReference>
<name>A0A1Y2BY06_9FUNG</name>
<evidence type="ECO:0000256" key="2">
    <source>
        <dbReference type="ARBA" id="ARBA00022801"/>
    </source>
</evidence>
<dbReference type="PANTHER" id="PTHR23240">
    <property type="entry name" value="DNA CROSS-LINK REPAIR PROTEIN PSO2/SNM1-RELATED"/>
    <property type="match status" value="1"/>
</dbReference>
<dbReference type="SUPFAM" id="SSF56281">
    <property type="entry name" value="Metallo-hydrolase/oxidoreductase"/>
    <property type="match status" value="1"/>
</dbReference>
<dbReference type="Gene3D" id="3.60.15.10">
    <property type="entry name" value="Ribonuclease Z/Hydroxyacylglutathione hydrolase-like"/>
    <property type="match status" value="1"/>
</dbReference>
<evidence type="ECO:0000256" key="1">
    <source>
        <dbReference type="ARBA" id="ARBA00022722"/>
    </source>
</evidence>
<proteinExistence type="predicted"/>
<feature type="region of interest" description="Disordered" evidence="4">
    <location>
        <begin position="461"/>
        <end position="494"/>
    </location>
</feature>
<dbReference type="GO" id="GO:0003684">
    <property type="term" value="F:damaged DNA binding"/>
    <property type="evidence" value="ECO:0007669"/>
    <property type="project" value="TreeGrafter"/>
</dbReference>
<feature type="compositionally biased region" description="Basic and acidic residues" evidence="4">
    <location>
        <begin position="465"/>
        <end position="482"/>
    </location>
</feature>
<feature type="compositionally biased region" description="Low complexity" evidence="4">
    <location>
        <begin position="557"/>
        <end position="571"/>
    </location>
</feature>
<comment type="caution">
    <text evidence="5">The sequence shown here is derived from an EMBL/GenBank/DDBJ whole genome shotgun (WGS) entry which is preliminary data.</text>
</comment>
<dbReference type="AlphaFoldDB" id="A0A1Y2BY06"/>
<feature type="compositionally biased region" description="Acidic residues" evidence="4">
    <location>
        <begin position="540"/>
        <end position="554"/>
    </location>
</feature>
<protein>
    <recommendedName>
        <fullName evidence="7">DNA repair metallo-beta-lactamase domain-containing protein</fullName>
    </recommendedName>
</protein>
<feature type="compositionally biased region" description="Polar residues" evidence="4">
    <location>
        <begin position="397"/>
        <end position="419"/>
    </location>
</feature>
<feature type="region of interest" description="Disordered" evidence="4">
    <location>
        <begin position="514"/>
        <end position="584"/>
    </location>
</feature>
<dbReference type="GO" id="GO:0006303">
    <property type="term" value="P:double-strand break repair via nonhomologous end joining"/>
    <property type="evidence" value="ECO:0007669"/>
    <property type="project" value="TreeGrafter"/>
</dbReference>
<dbReference type="OrthoDB" id="2158429at2759"/>
<dbReference type="GO" id="GO:0035312">
    <property type="term" value="F:5'-3' DNA exonuclease activity"/>
    <property type="evidence" value="ECO:0007669"/>
    <property type="project" value="TreeGrafter"/>
</dbReference>
<dbReference type="EMBL" id="MCGO01000039">
    <property type="protein sequence ID" value="ORY39638.1"/>
    <property type="molecule type" value="Genomic_DNA"/>
</dbReference>
<feature type="compositionally biased region" description="Polar residues" evidence="4">
    <location>
        <begin position="514"/>
        <end position="539"/>
    </location>
</feature>
<organism evidence="5 6">
    <name type="scientific">Rhizoclosmatium globosum</name>
    <dbReference type="NCBI Taxonomy" id="329046"/>
    <lineage>
        <taxon>Eukaryota</taxon>
        <taxon>Fungi</taxon>
        <taxon>Fungi incertae sedis</taxon>
        <taxon>Chytridiomycota</taxon>
        <taxon>Chytridiomycota incertae sedis</taxon>
        <taxon>Chytridiomycetes</taxon>
        <taxon>Chytridiales</taxon>
        <taxon>Chytriomycetaceae</taxon>
        <taxon>Rhizoclosmatium</taxon>
    </lineage>
</organism>
<sequence>MSTFDGAIREIPGLRVDSFSPNTECSFFLSHCHQDHMKGLENPAFCSTLYVSEVTAKYVHLKPLIRFLPMFESTTIRTLRGDAVAVTSFPANHCAGSTMFLFEFKGKRVLYTGDLRADESLMNDFLVSSNIFKNAFGSMKQIDTVYIDTTFCDRRLRVFPSKNDSVAAIISAISRRPAATNYSLYLLPLGYEPIIIGLSKHFDTKIHIAPEQYALYASYAQCQPSPPDENMLIYVTQSSSKARFHFRCDCWKSDASMVTIKATTMPWTESLAQFLSSKPYISDLEDAELLDGFRICQETDRMIHVFFAMHSSFNELRALIREIKPSIVHPCVLDATSIFNNADVLSAFDDLLVSRTEASTSTIKQQIQRRKSAAELLLEELLSGKAPVVLSNEGEQEPTQSLDTVTEPLQSDPRSSAPQSIPELPPYSRIHDSIPTDPLTDPLSPVKNDEDELVDYANEEPAESNDYHSESQMEDVNDKLDGTKSTSPTISSPSKRLFLKSHTLLFRTVQNQRLESDSAPSDQSRAIVSPTVSYNQSDSESNEFDVIVESEDERESTYSSLMRRSTSSSSRVADSNVGDDSNEAEIDEIVEDSQENHWNITVELSSPKETRKNPQLEVIDLTVSDDEMEFVPDSQPATPVRPAPTSLLLPTSSSSTFLSITTPKRRAAEVIDVDMEPPLAKKQRSSTSTKSDAVNQLDWVKSLSRTRRSSSFVNRETLDRGLTSDLGVQESAEHVRNGGQFVLDCTYPFKRPK</sequence>
<keyword evidence="3" id="KW-0269">Exonuclease</keyword>
<feature type="compositionally biased region" description="Low complexity" evidence="4">
    <location>
        <begin position="483"/>
        <end position="494"/>
    </location>
</feature>
<dbReference type="PANTHER" id="PTHR23240:SF8">
    <property type="entry name" value="PROTEIN ARTEMIS"/>
    <property type="match status" value="1"/>
</dbReference>
<keyword evidence="1" id="KW-0540">Nuclease</keyword>
<evidence type="ECO:0008006" key="7">
    <source>
        <dbReference type="Google" id="ProtNLM"/>
    </source>
</evidence>
<evidence type="ECO:0000256" key="3">
    <source>
        <dbReference type="ARBA" id="ARBA00022839"/>
    </source>
</evidence>
<reference evidence="5 6" key="1">
    <citation type="submission" date="2016-07" db="EMBL/GenBank/DDBJ databases">
        <title>Pervasive Adenine N6-methylation of Active Genes in Fungi.</title>
        <authorList>
            <consortium name="DOE Joint Genome Institute"/>
            <person name="Mondo S.J."/>
            <person name="Dannebaum R.O."/>
            <person name="Kuo R.C."/>
            <person name="Labutti K."/>
            <person name="Haridas S."/>
            <person name="Kuo A."/>
            <person name="Salamov A."/>
            <person name="Ahrendt S.R."/>
            <person name="Lipzen A."/>
            <person name="Sullivan W."/>
            <person name="Andreopoulos W.B."/>
            <person name="Clum A."/>
            <person name="Lindquist E."/>
            <person name="Daum C."/>
            <person name="Ramamoorthy G.K."/>
            <person name="Gryganskyi A."/>
            <person name="Culley D."/>
            <person name="Magnuson J.K."/>
            <person name="James T.Y."/>
            <person name="O'Malley M.A."/>
            <person name="Stajich J.E."/>
            <person name="Spatafora J.W."/>
            <person name="Visel A."/>
            <person name="Grigoriev I.V."/>
        </authorList>
    </citation>
    <scope>NUCLEOTIDE SEQUENCE [LARGE SCALE GENOMIC DNA]</scope>
    <source>
        <strain evidence="5 6">JEL800</strain>
    </source>
</reference>
<accession>A0A1Y2BY06</accession>
<dbReference type="Gene3D" id="3.40.50.12650">
    <property type="match status" value="1"/>
</dbReference>
<keyword evidence="6" id="KW-1185">Reference proteome</keyword>